<name>A0A5J4KY72_9CHLR</name>
<organism evidence="2 3">
    <name type="scientific">Dictyobacter vulcani</name>
    <dbReference type="NCBI Taxonomy" id="2607529"/>
    <lineage>
        <taxon>Bacteria</taxon>
        <taxon>Bacillati</taxon>
        <taxon>Chloroflexota</taxon>
        <taxon>Ktedonobacteria</taxon>
        <taxon>Ktedonobacterales</taxon>
        <taxon>Dictyobacteraceae</taxon>
        <taxon>Dictyobacter</taxon>
    </lineage>
</organism>
<dbReference type="InterPro" id="IPR010994">
    <property type="entry name" value="RuvA_2-like"/>
</dbReference>
<dbReference type="Pfam" id="PF14716">
    <property type="entry name" value="HHH_8"/>
    <property type="match status" value="1"/>
</dbReference>
<dbReference type="Proteomes" id="UP000326912">
    <property type="component" value="Unassembled WGS sequence"/>
</dbReference>
<dbReference type="InterPro" id="IPR027421">
    <property type="entry name" value="DNA_pol_lamdba_lyase_dom_sf"/>
</dbReference>
<sequence length="176" mass="19425">MENEPAQPAQITNRQIAEVLSNIADMIAGQNGNVYRIQAYRNAARGILDLQEPAASIIERGETLQLPGLGERLRGRITELIKVGSMTINNGFYMDTLPQGVRVLMTIEHIGPYTAIRLHEELGIDSIEKLWMAANQHEIRKLPGFGVRSEARLKAAAEQLLPKSQLANHIRPLGAA</sequence>
<dbReference type="SUPFAM" id="SSF47802">
    <property type="entry name" value="DNA polymerase beta, N-terminal domain-like"/>
    <property type="match status" value="1"/>
</dbReference>
<dbReference type="Gene3D" id="1.10.150.110">
    <property type="entry name" value="DNA polymerase beta, N-terminal domain-like"/>
    <property type="match status" value="1"/>
</dbReference>
<dbReference type="Pfam" id="PF14520">
    <property type="entry name" value="HHH_5"/>
    <property type="match status" value="1"/>
</dbReference>
<feature type="domain" description="Crossover junction endonuclease MUS81-like HHH" evidence="1">
    <location>
        <begin position="12"/>
        <end position="85"/>
    </location>
</feature>
<dbReference type="AlphaFoldDB" id="A0A5J4KY72"/>
<dbReference type="SUPFAM" id="SSF47781">
    <property type="entry name" value="RuvA domain 2-like"/>
    <property type="match status" value="1"/>
</dbReference>
<dbReference type="RefSeq" id="WP_151759129.1">
    <property type="nucleotide sequence ID" value="NZ_BKZW01000004.1"/>
</dbReference>
<gene>
    <name evidence="2" type="ORF">KDW_56420</name>
</gene>
<dbReference type="InterPro" id="IPR010996">
    <property type="entry name" value="HHH_MUS81"/>
</dbReference>
<evidence type="ECO:0000313" key="3">
    <source>
        <dbReference type="Proteomes" id="UP000326912"/>
    </source>
</evidence>
<protein>
    <recommendedName>
        <fullName evidence="1">Crossover junction endonuclease MUS81-like HHH domain-containing protein</fullName>
    </recommendedName>
</protein>
<dbReference type="EMBL" id="BKZW01000004">
    <property type="protein sequence ID" value="GER91480.1"/>
    <property type="molecule type" value="Genomic_DNA"/>
</dbReference>
<evidence type="ECO:0000313" key="2">
    <source>
        <dbReference type="EMBL" id="GER91480.1"/>
    </source>
</evidence>
<reference evidence="2 3" key="1">
    <citation type="submission" date="2019-10" db="EMBL/GenBank/DDBJ databases">
        <title>Dictyobacter vulcani sp. nov., within the class Ktedonobacteria, isolated from soil of volcanic Mt. Zao.</title>
        <authorList>
            <person name="Zheng Y."/>
            <person name="Wang C.M."/>
            <person name="Sakai Y."/>
            <person name="Abe K."/>
            <person name="Yokota A."/>
            <person name="Yabe S."/>
        </authorList>
    </citation>
    <scope>NUCLEOTIDE SEQUENCE [LARGE SCALE GENOMIC DNA]</scope>
    <source>
        <strain evidence="2 3">W12</strain>
    </source>
</reference>
<dbReference type="Gene3D" id="1.10.150.20">
    <property type="entry name" value="5' to 3' exonuclease, C-terminal subdomain"/>
    <property type="match status" value="1"/>
</dbReference>
<accession>A0A5J4KY72</accession>
<keyword evidence="3" id="KW-1185">Reference proteome</keyword>
<evidence type="ECO:0000259" key="1">
    <source>
        <dbReference type="Pfam" id="PF14716"/>
    </source>
</evidence>
<proteinExistence type="predicted"/>
<comment type="caution">
    <text evidence="2">The sequence shown here is derived from an EMBL/GenBank/DDBJ whole genome shotgun (WGS) entry which is preliminary data.</text>
</comment>